<feature type="region of interest" description="Disordered" evidence="1">
    <location>
        <begin position="97"/>
        <end position="173"/>
    </location>
</feature>
<proteinExistence type="predicted"/>
<keyword evidence="3" id="KW-1185">Reference proteome</keyword>
<comment type="caution">
    <text evidence="2">The sequence shown here is derived from an EMBL/GenBank/DDBJ whole genome shotgun (WGS) entry which is preliminary data.</text>
</comment>
<evidence type="ECO:0000313" key="3">
    <source>
        <dbReference type="Proteomes" id="UP001485043"/>
    </source>
</evidence>
<accession>A0AAW1RJF7</accession>
<dbReference type="AlphaFoldDB" id="A0AAW1RJF7"/>
<feature type="compositionally biased region" description="Acidic residues" evidence="1">
    <location>
        <begin position="123"/>
        <end position="132"/>
    </location>
</feature>
<evidence type="ECO:0000256" key="1">
    <source>
        <dbReference type="SAM" id="MobiDB-lite"/>
    </source>
</evidence>
<dbReference type="EMBL" id="JALJOV010002168">
    <property type="protein sequence ID" value="KAK9833486.1"/>
    <property type="molecule type" value="Genomic_DNA"/>
</dbReference>
<reference evidence="2 3" key="1">
    <citation type="journal article" date="2024" name="Nat. Commun.">
        <title>Phylogenomics reveals the evolutionary origins of lichenization in chlorophyte algae.</title>
        <authorList>
            <person name="Puginier C."/>
            <person name="Libourel C."/>
            <person name="Otte J."/>
            <person name="Skaloud P."/>
            <person name="Haon M."/>
            <person name="Grisel S."/>
            <person name="Petersen M."/>
            <person name="Berrin J.G."/>
            <person name="Delaux P.M."/>
            <person name="Dal Grande F."/>
            <person name="Keller J."/>
        </authorList>
    </citation>
    <scope>NUCLEOTIDE SEQUENCE [LARGE SCALE GENOMIC DNA]</scope>
    <source>
        <strain evidence="2 3">SAG 2523</strain>
    </source>
</reference>
<protein>
    <submittedName>
        <fullName evidence="2">Uncharacterized protein</fullName>
    </submittedName>
</protein>
<name>A0AAW1RJF7_9CHLO</name>
<sequence length="570" mass="60793">MKDKAAAKPKQPHKGSAQTVATYAVPADFDKAVLPAVDLSTKKSTLLTLASALCVRFMLHRDQMPADNLPEYVKGQHLRDSDLALFEQARAEMVSAYEAAHEPQRRRARSRPRIAQTVQLQQDDIDEDDAPEENVKSSRRKRAKSPIQEQEEYEKLAARMRKRRAPTGEEDAAPAAGTWAATLHHTHAAMQHPEVASALYQQRAALMTATTPDAPSFELVGGSATRRGCWVAALSWAACGQAPFLGSLPPLKPYDAHAPGSSATRALLPLACIAPPDMRGVTCLHMRCITTPQEFQRLQICAGKQAGTLMSWQSQPFLTHGELPEAAVAGTLAIRGQAQGTLPISSVAWSSGTQSASSRALSTSFLASSLNGSLHHWTVSGKEMLLSEDLGKRLVTGNGHTLCVPLFGVAASVCGSQMAVVRSSLSQALGNTKRKQAHASLLHGVLHLAPCFCPTVQAALALLEAQQDVADTSSPQALPGAGGHKRLQALRCATALRHILHPQRPVPAYLVSKLPLGQKAAPQHRATAPDALLDWQTALASSESLLLQAHISACLRAAASTPDAATGEHV</sequence>
<dbReference type="Proteomes" id="UP001485043">
    <property type="component" value="Unassembled WGS sequence"/>
</dbReference>
<organism evidence="2 3">
    <name type="scientific">Apatococcus fuscideae</name>
    <dbReference type="NCBI Taxonomy" id="2026836"/>
    <lineage>
        <taxon>Eukaryota</taxon>
        <taxon>Viridiplantae</taxon>
        <taxon>Chlorophyta</taxon>
        <taxon>core chlorophytes</taxon>
        <taxon>Trebouxiophyceae</taxon>
        <taxon>Chlorellales</taxon>
        <taxon>Chlorellaceae</taxon>
        <taxon>Apatococcus</taxon>
    </lineage>
</organism>
<evidence type="ECO:0000313" key="2">
    <source>
        <dbReference type="EMBL" id="KAK9833486.1"/>
    </source>
</evidence>
<gene>
    <name evidence="2" type="ORF">WJX84_009635</name>
</gene>